<feature type="compositionally biased region" description="Acidic residues" evidence="8">
    <location>
        <begin position="154"/>
        <end position="169"/>
    </location>
</feature>
<evidence type="ECO:0000259" key="9">
    <source>
        <dbReference type="Pfam" id="PF01529"/>
    </source>
</evidence>
<dbReference type="Pfam" id="PF01529">
    <property type="entry name" value="DHHC"/>
    <property type="match status" value="1"/>
</dbReference>
<dbReference type="GO" id="GO:0005794">
    <property type="term" value="C:Golgi apparatus"/>
    <property type="evidence" value="ECO:0007669"/>
    <property type="project" value="TreeGrafter"/>
</dbReference>
<dbReference type="InterPro" id="IPR039859">
    <property type="entry name" value="PFA4/ZDH16/20/ERF2-like"/>
</dbReference>
<dbReference type="GO" id="GO:0019706">
    <property type="term" value="F:protein-cysteine S-palmitoyltransferase activity"/>
    <property type="evidence" value="ECO:0007669"/>
    <property type="project" value="UniProtKB-EC"/>
</dbReference>
<feature type="region of interest" description="Disordered" evidence="8">
    <location>
        <begin position="194"/>
        <end position="216"/>
    </location>
</feature>
<dbReference type="PANTHER" id="PTHR22883:SF286">
    <property type="entry name" value="PROTEIN S-ACYLTRANSFERASE 17-RELATED"/>
    <property type="match status" value="1"/>
</dbReference>
<evidence type="ECO:0000256" key="7">
    <source>
        <dbReference type="RuleBase" id="RU079119"/>
    </source>
</evidence>
<gene>
    <name evidence="10" type="ORF">DSPE1174_LOCUS21939</name>
</gene>
<organism evidence="10">
    <name type="scientific">Octactis speculum</name>
    <dbReference type="NCBI Taxonomy" id="3111310"/>
    <lineage>
        <taxon>Eukaryota</taxon>
        <taxon>Sar</taxon>
        <taxon>Stramenopiles</taxon>
        <taxon>Ochrophyta</taxon>
        <taxon>Dictyochophyceae</taxon>
        <taxon>Dictyochales</taxon>
        <taxon>Dictyochaceae</taxon>
        <taxon>Octactis</taxon>
    </lineage>
</organism>
<evidence type="ECO:0000256" key="4">
    <source>
        <dbReference type="ARBA" id="ARBA00022989"/>
    </source>
</evidence>
<dbReference type="GO" id="GO:0005783">
    <property type="term" value="C:endoplasmic reticulum"/>
    <property type="evidence" value="ECO:0007669"/>
    <property type="project" value="TreeGrafter"/>
</dbReference>
<name>A0A7S2GI78_9STRA</name>
<evidence type="ECO:0000256" key="1">
    <source>
        <dbReference type="ARBA" id="ARBA00004141"/>
    </source>
</evidence>
<dbReference type="PANTHER" id="PTHR22883">
    <property type="entry name" value="ZINC FINGER DHHC DOMAIN CONTAINING PROTEIN"/>
    <property type="match status" value="1"/>
</dbReference>
<feature type="transmembrane region" description="Helical" evidence="7">
    <location>
        <begin position="79"/>
        <end position="102"/>
    </location>
</feature>
<dbReference type="GO" id="GO:0016020">
    <property type="term" value="C:membrane"/>
    <property type="evidence" value="ECO:0007669"/>
    <property type="project" value="UniProtKB-SubCell"/>
</dbReference>
<feature type="domain" description="Palmitoyltransferase DHHC" evidence="9">
    <location>
        <begin position="2"/>
        <end position="113"/>
    </location>
</feature>
<keyword evidence="2 7" id="KW-0808">Transferase</keyword>
<evidence type="ECO:0000256" key="3">
    <source>
        <dbReference type="ARBA" id="ARBA00022692"/>
    </source>
</evidence>
<dbReference type="AlphaFoldDB" id="A0A7S2GI78"/>
<evidence type="ECO:0000256" key="8">
    <source>
        <dbReference type="SAM" id="MobiDB-lite"/>
    </source>
</evidence>
<reference evidence="10" key="1">
    <citation type="submission" date="2021-01" db="EMBL/GenBank/DDBJ databases">
        <authorList>
            <person name="Corre E."/>
            <person name="Pelletier E."/>
            <person name="Niang G."/>
            <person name="Scheremetjew M."/>
            <person name="Finn R."/>
            <person name="Kale V."/>
            <person name="Holt S."/>
            <person name="Cochrane G."/>
            <person name="Meng A."/>
            <person name="Brown T."/>
            <person name="Cohen L."/>
        </authorList>
    </citation>
    <scope>NUCLEOTIDE SEQUENCE</scope>
    <source>
        <strain evidence="10">CCMP1381</strain>
    </source>
</reference>
<dbReference type="EC" id="2.3.1.225" evidence="7"/>
<sequence>MNQAIGQENYRWFLAFLAAHVLLLFYGALALGLLLAGEIVRRDLMNVQFYSPNKKKVIKATWSVILQYLMFNNWATVGVFILCGAMCLVLGGFTAYHLWLTLRNVTTNESYKWSELKRAIQYYHKEQQRKREEEEGAEEAADEEHQQRSTDGTNEQEDDDGDDDDDEMWETLPPNQYNRGAWLNLLEVLTPFSTRVPPVNVTKKERKKHTGSKKRR</sequence>
<keyword evidence="6 7" id="KW-0012">Acyltransferase</keyword>
<dbReference type="InterPro" id="IPR001594">
    <property type="entry name" value="Palmitoyltrfase_DHHC"/>
</dbReference>
<evidence type="ECO:0000256" key="6">
    <source>
        <dbReference type="ARBA" id="ARBA00023315"/>
    </source>
</evidence>
<evidence type="ECO:0000313" key="10">
    <source>
        <dbReference type="EMBL" id="CAD9453082.1"/>
    </source>
</evidence>
<comment type="domain">
    <text evidence="7">The DHHC domain is required for palmitoyltransferase activity.</text>
</comment>
<comment type="subcellular location">
    <subcellularLocation>
        <location evidence="1">Membrane</location>
        <topology evidence="1">Multi-pass membrane protein</topology>
    </subcellularLocation>
</comment>
<dbReference type="GO" id="GO:0006612">
    <property type="term" value="P:protein targeting to membrane"/>
    <property type="evidence" value="ECO:0007669"/>
    <property type="project" value="TreeGrafter"/>
</dbReference>
<keyword evidence="5 7" id="KW-0472">Membrane</keyword>
<proteinExistence type="inferred from homology"/>
<feature type="transmembrane region" description="Helical" evidence="7">
    <location>
        <begin position="12"/>
        <end position="36"/>
    </location>
</feature>
<protein>
    <recommendedName>
        <fullName evidence="7">Palmitoyltransferase</fullName>
        <ecNumber evidence="7">2.3.1.225</ecNumber>
    </recommendedName>
</protein>
<feature type="compositionally biased region" description="Basic residues" evidence="8">
    <location>
        <begin position="204"/>
        <end position="216"/>
    </location>
</feature>
<evidence type="ECO:0000256" key="5">
    <source>
        <dbReference type="ARBA" id="ARBA00023136"/>
    </source>
</evidence>
<accession>A0A7S2GI78</accession>
<keyword evidence="4 7" id="KW-1133">Transmembrane helix</keyword>
<keyword evidence="3 7" id="KW-0812">Transmembrane</keyword>
<comment type="similarity">
    <text evidence="7">Belongs to the DHHC palmitoyltransferase family.</text>
</comment>
<evidence type="ECO:0000256" key="2">
    <source>
        <dbReference type="ARBA" id="ARBA00022679"/>
    </source>
</evidence>
<dbReference type="EMBL" id="HBGS01042593">
    <property type="protein sequence ID" value="CAD9453082.1"/>
    <property type="molecule type" value="Transcribed_RNA"/>
</dbReference>
<feature type="region of interest" description="Disordered" evidence="8">
    <location>
        <begin position="128"/>
        <end position="175"/>
    </location>
</feature>
<comment type="catalytic activity">
    <reaction evidence="7">
        <text>L-cysteinyl-[protein] + hexadecanoyl-CoA = S-hexadecanoyl-L-cysteinyl-[protein] + CoA</text>
        <dbReference type="Rhea" id="RHEA:36683"/>
        <dbReference type="Rhea" id="RHEA-COMP:10131"/>
        <dbReference type="Rhea" id="RHEA-COMP:11032"/>
        <dbReference type="ChEBI" id="CHEBI:29950"/>
        <dbReference type="ChEBI" id="CHEBI:57287"/>
        <dbReference type="ChEBI" id="CHEBI:57379"/>
        <dbReference type="ChEBI" id="CHEBI:74151"/>
        <dbReference type="EC" id="2.3.1.225"/>
    </reaction>
</comment>